<dbReference type="GO" id="GO:0008017">
    <property type="term" value="F:microtubule binding"/>
    <property type="evidence" value="ECO:0007669"/>
    <property type="project" value="InterPro"/>
</dbReference>
<dbReference type="AlphaFoldDB" id="E2AJX3"/>
<gene>
    <name evidence="3" type="ORF">EAG_13769</name>
</gene>
<dbReference type="PANTHER" id="PTHR19321:SF41">
    <property type="entry name" value="FASCETTO-RELATED"/>
    <property type="match status" value="1"/>
</dbReference>
<dbReference type="Pfam" id="PF03999">
    <property type="entry name" value="MAP65_ASE1"/>
    <property type="match status" value="1"/>
</dbReference>
<dbReference type="OMA" id="IDVQINC"/>
<dbReference type="Proteomes" id="UP000000311">
    <property type="component" value="Unassembled WGS sequence"/>
</dbReference>
<feature type="region of interest" description="Disordered" evidence="2">
    <location>
        <begin position="450"/>
        <end position="548"/>
    </location>
</feature>
<evidence type="ECO:0000313" key="3">
    <source>
        <dbReference type="EMBL" id="EFN66289.1"/>
    </source>
</evidence>
<dbReference type="FunCoup" id="E2AJX3">
    <property type="interactions" value="995"/>
</dbReference>
<organism evidence="4">
    <name type="scientific">Camponotus floridanus</name>
    <name type="common">Florida carpenter ant</name>
    <dbReference type="NCBI Taxonomy" id="104421"/>
    <lineage>
        <taxon>Eukaryota</taxon>
        <taxon>Metazoa</taxon>
        <taxon>Ecdysozoa</taxon>
        <taxon>Arthropoda</taxon>
        <taxon>Hexapoda</taxon>
        <taxon>Insecta</taxon>
        <taxon>Pterygota</taxon>
        <taxon>Neoptera</taxon>
        <taxon>Endopterygota</taxon>
        <taxon>Hymenoptera</taxon>
        <taxon>Apocrita</taxon>
        <taxon>Aculeata</taxon>
        <taxon>Formicoidea</taxon>
        <taxon>Formicidae</taxon>
        <taxon>Formicinae</taxon>
        <taxon>Camponotus</taxon>
    </lineage>
</organism>
<feature type="coiled-coil region" evidence="1">
    <location>
        <begin position="218"/>
        <end position="245"/>
    </location>
</feature>
<dbReference type="STRING" id="104421.E2AJX3"/>
<dbReference type="EMBL" id="GL440100">
    <property type="protein sequence ID" value="EFN66289.1"/>
    <property type="molecule type" value="Genomic_DNA"/>
</dbReference>
<sequence>MDDQPEWKPIVQTAHVKLEQVFDELQKTWEDIGCTRETREMYYQQALNHINDLLNEMVAESQTKKQVLLQSIKDMLKQTTVLYTELHLDMEPKSYDQIPLSKVEQMLRSELQDLEQMKKERMMILKELLAKEHDICEKLGAKKINITADVLPTEQELESFKLYLQKQENEKIRLENVFTDIRRSIIKMMDDLGISPFSPFQQLICENPEEFVFSTNNMSKLREFRDELKTQVEETKCRVEKMKEDLLALWRCLDEPEDVCQLFLDRYSDYSTGTINALSAEIKRCKESRKENIFKFVTKLRLELMNLWDLCKYCETERNTFAPFHSNTFTEDLLTLHELEVERLRKFYDDNKTIFELLEQRENFIMKIKELLQRANNPDRYHNRGGQLLMEEKERKMIQKKLPKIEAELQRLIKEYETTHKQMFTIYGTSLENVLAETWENINHEKETMKKARKEAKDKSIKKSPLNCSRRTPGVSHLSIHRGPTPLSKRKLFTPSPNTSLKRKNKNDKNKPTVSASKIRRSGRIPKIIVQKAHRSSKGGQKGKESLSPVNSIVDTTYNQFQGHMTNREELHSSMLPEQILRNSNKINVNKTPIIRTPMKPLRKNLSAATTPIACGSARKSPHSPRINNTPKLATAPSNLPFIF</sequence>
<dbReference type="PANTHER" id="PTHR19321">
    <property type="entry name" value="PROTEIN REGULATOR OF CYTOKINESIS 1 PRC1-RELATED"/>
    <property type="match status" value="1"/>
</dbReference>
<dbReference type="InParanoid" id="E2AJX3"/>
<dbReference type="GO" id="GO:0005737">
    <property type="term" value="C:cytoplasm"/>
    <property type="evidence" value="ECO:0007669"/>
    <property type="project" value="TreeGrafter"/>
</dbReference>
<keyword evidence="4" id="KW-1185">Reference proteome</keyword>
<dbReference type="GO" id="GO:0051256">
    <property type="term" value="P:mitotic spindle midzone assembly"/>
    <property type="evidence" value="ECO:0007669"/>
    <property type="project" value="TreeGrafter"/>
</dbReference>
<dbReference type="GO" id="GO:1990023">
    <property type="term" value="C:mitotic spindle midzone"/>
    <property type="evidence" value="ECO:0007669"/>
    <property type="project" value="TreeGrafter"/>
</dbReference>
<dbReference type="Gene3D" id="1.20.58.1520">
    <property type="match status" value="1"/>
</dbReference>
<keyword evidence="1" id="KW-0175">Coiled coil</keyword>
<feature type="compositionally biased region" description="Basic and acidic residues" evidence="2">
    <location>
        <begin position="450"/>
        <end position="461"/>
    </location>
</feature>
<evidence type="ECO:0000313" key="4">
    <source>
        <dbReference type="Proteomes" id="UP000000311"/>
    </source>
</evidence>
<protein>
    <submittedName>
        <fullName evidence="3">Protein regulator of cytokinesis 1</fullName>
    </submittedName>
</protein>
<reference evidence="3 4" key="1">
    <citation type="journal article" date="2010" name="Science">
        <title>Genomic comparison of the ants Camponotus floridanus and Harpegnathos saltator.</title>
        <authorList>
            <person name="Bonasio R."/>
            <person name="Zhang G."/>
            <person name="Ye C."/>
            <person name="Mutti N.S."/>
            <person name="Fang X."/>
            <person name="Qin N."/>
            <person name="Donahue G."/>
            <person name="Yang P."/>
            <person name="Li Q."/>
            <person name="Li C."/>
            <person name="Zhang P."/>
            <person name="Huang Z."/>
            <person name="Berger S.L."/>
            <person name="Reinberg D."/>
            <person name="Wang J."/>
            <person name="Liebig J."/>
        </authorList>
    </citation>
    <scope>NUCLEOTIDE SEQUENCE [LARGE SCALE GENOMIC DNA]</scope>
    <source>
        <strain evidence="4">C129</strain>
    </source>
</reference>
<proteinExistence type="predicted"/>
<dbReference type="OrthoDB" id="642895at2759"/>
<name>E2AJX3_CAMFO</name>
<accession>E2AJX3</accession>
<dbReference type="InterPro" id="IPR007145">
    <property type="entry name" value="MAP65_Ase1_PRC1"/>
</dbReference>
<evidence type="ECO:0000256" key="2">
    <source>
        <dbReference type="SAM" id="MobiDB-lite"/>
    </source>
</evidence>
<evidence type="ECO:0000256" key="1">
    <source>
        <dbReference type="SAM" id="Coils"/>
    </source>
</evidence>